<keyword evidence="3" id="KW-0690">Ribosome biogenesis</keyword>
<dbReference type="Proteomes" id="UP001642260">
    <property type="component" value="Unassembled WGS sequence"/>
</dbReference>
<dbReference type="Pfam" id="PF12756">
    <property type="entry name" value="zf-C2H2_2"/>
    <property type="match status" value="1"/>
</dbReference>
<accession>A0ABC8JQZ0</accession>
<dbReference type="InterPro" id="IPR013087">
    <property type="entry name" value="Znf_C2H2_type"/>
</dbReference>
<keyword evidence="6" id="KW-0862">Zinc</keyword>
<evidence type="ECO:0000259" key="10">
    <source>
        <dbReference type="PROSITE" id="PS50157"/>
    </source>
</evidence>
<dbReference type="PANTHER" id="PTHR13182:SF8">
    <property type="entry name" value="CYTOPLASMIC 60S SUBUNIT BIOGENESIS FACTOR ZNF622"/>
    <property type="match status" value="1"/>
</dbReference>
<feature type="domain" description="C2H2-type" evidence="10">
    <location>
        <begin position="69"/>
        <end position="93"/>
    </location>
</feature>
<evidence type="ECO:0000313" key="12">
    <source>
        <dbReference type="Proteomes" id="UP001642260"/>
    </source>
</evidence>
<dbReference type="SUPFAM" id="SSF57667">
    <property type="entry name" value="beta-beta-alpha zinc fingers"/>
    <property type="match status" value="3"/>
</dbReference>
<evidence type="ECO:0000256" key="6">
    <source>
        <dbReference type="ARBA" id="ARBA00022833"/>
    </source>
</evidence>
<evidence type="ECO:0000313" key="11">
    <source>
        <dbReference type="EMBL" id="CAH8328458.1"/>
    </source>
</evidence>
<evidence type="ECO:0000256" key="8">
    <source>
        <dbReference type="PROSITE-ProRule" id="PRU00042"/>
    </source>
</evidence>
<evidence type="ECO:0000256" key="3">
    <source>
        <dbReference type="ARBA" id="ARBA00022517"/>
    </source>
</evidence>
<dbReference type="InterPro" id="IPR036236">
    <property type="entry name" value="Znf_C2H2_sf"/>
</dbReference>
<dbReference type="InterPro" id="IPR003604">
    <property type="entry name" value="Matrin/U1-like-C_Znf_C2H2"/>
</dbReference>
<evidence type="ECO:0000256" key="7">
    <source>
        <dbReference type="ARBA" id="ARBA00034126"/>
    </source>
</evidence>
<comment type="similarity">
    <text evidence="7">Belongs to the REI1 family.</text>
</comment>
<reference evidence="11 12" key="1">
    <citation type="submission" date="2022-03" db="EMBL/GenBank/DDBJ databases">
        <authorList>
            <person name="Macdonald S."/>
            <person name="Ahmed S."/>
            <person name="Newling K."/>
        </authorList>
    </citation>
    <scope>NUCLEOTIDE SEQUENCE [LARGE SCALE GENOMIC DNA]</scope>
</reference>
<dbReference type="PROSITE" id="PS00028">
    <property type="entry name" value="ZINC_FINGER_C2H2_1"/>
    <property type="match status" value="2"/>
</dbReference>
<dbReference type="InterPro" id="IPR041661">
    <property type="entry name" value="ZN622/Rei1/Reh1_Znf-C2H2"/>
</dbReference>
<keyword evidence="4" id="KW-0479">Metal-binding</keyword>
<comment type="caution">
    <text evidence="11">The sequence shown here is derived from an EMBL/GenBank/DDBJ whole genome shotgun (WGS) entry which is preliminary data.</text>
</comment>
<dbReference type="PROSITE" id="PS50157">
    <property type="entry name" value="ZINC_FINGER_C2H2_2"/>
    <property type="match status" value="1"/>
</dbReference>
<sequence length="400" mass="45455">MPGLTCNACNMEFENEAERKLHYSSDWHRYNLKRKVAGVPGVTEELFEARQSTLALEKKGKSDEAPMLYTCGVCGKGYRSSKAHEQHLKSRSHVLRVSQGETSRNGDEDVAIVTPLPPRRFKNEESDDEWVEADSDDELAEEEQALDSLSKLNVNESGGGEEDMDEDKYELDPTCCLMCDKKHKTLESCMVHMHKHHGFFVPDVEYLEDPEGLLTYLGLKVKRDFMCLYCSELCHAFSSLEAVRKHMEAKSHCKLHYGDGDDDEDAELEDFYDYSSSYVDETGDQIVVAGETENAVELVGGSELVITERSENTTTSRTLGSREFMRYYRQKPRPSSENSNQIVASLSSRYKSLGLKTVPSKEDRVKMKAIKEMNKRGETMRTKMAMKSNVIRNLPNNVPY</sequence>
<organism evidence="11 12">
    <name type="scientific">Eruca vesicaria subsp. sativa</name>
    <name type="common">Garden rocket</name>
    <name type="synonym">Eruca sativa</name>
    <dbReference type="NCBI Taxonomy" id="29727"/>
    <lineage>
        <taxon>Eukaryota</taxon>
        <taxon>Viridiplantae</taxon>
        <taxon>Streptophyta</taxon>
        <taxon>Embryophyta</taxon>
        <taxon>Tracheophyta</taxon>
        <taxon>Spermatophyta</taxon>
        <taxon>Magnoliopsida</taxon>
        <taxon>eudicotyledons</taxon>
        <taxon>Gunneridae</taxon>
        <taxon>Pentapetalae</taxon>
        <taxon>rosids</taxon>
        <taxon>malvids</taxon>
        <taxon>Brassicales</taxon>
        <taxon>Brassicaceae</taxon>
        <taxon>Brassiceae</taxon>
        <taxon>Eruca</taxon>
    </lineage>
</organism>
<comment type="subcellular location">
    <subcellularLocation>
        <location evidence="1">Cytoplasm</location>
    </subcellularLocation>
</comment>
<dbReference type="EMBL" id="CAKOAT010108488">
    <property type="protein sequence ID" value="CAH8328458.1"/>
    <property type="molecule type" value="Genomic_DNA"/>
</dbReference>
<protein>
    <recommendedName>
        <fullName evidence="10">C2H2-type domain-containing protein</fullName>
    </recommendedName>
</protein>
<dbReference type="PANTHER" id="PTHR13182">
    <property type="entry name" value="ZINC FINGER PROTEIN 622"/>
    <property type="match status" value="1"/>
</dbReference>
<dbReference type="GO" id="GO:0042273">
    <property type="term" value="P:ribosomal large subunit biogenesis"/>
    <property type="evidence" value="ECO:0007669"/>
    <property type="project" value="UniProtKB-ARBA"/>
</dbReference>
<evidence type="ECO:0000256" key="5">
    <source>
        <dbReference type="ARBA" id="ARBA00022737"/>
    </source>
</evidence>
<keyword evidence="8" id="KW-0863">Zinc-finger</keyword>
<gene>
    <name evidence="11" type="ORF">ERUC_LOCUS11372</name>
</gene>
<dbReference type="SMART" id="SM00451">
    <property type="entry name" value="ZnF_U1"/>
    <property type="match status" value="2"/>
</dbReference>
<evidence type="ECO:0000256" key="1">
    <source>
        <dbReference type="ARBA" id="ARBA00004496"/>
    </source>
</evidence>
<feature type="compositionally biased region" description="Acidic residues" evidence="9">
    <location>
        <begin position="125"/>
        <end position="138"/>
    </location>
</feature>
<feature type="region of interest" description="Disordered" evidence="9">
    <location>
        <begin position="85"/>
        <end position="138"/>
    </location>
</feature>
<dbReference type="GO" id="GO:0005737">
    <property type="term" value="C:cytoplasm"/>
    <property type="evidence" value="ECO:0007669"/>
    <property type="project" value="UniProtKB-SubCell"/>
</dbReference>
<evidence type="ECO:0000256" key="9">
    <source>
        <dbReference type="SAM" id="MobiDB-lite"/>
    </source>
</evidence>
<name>A0ABC8JQZ0_ERUVS</name>
<dbReference type="InterPro" id="IPR040025">
    <property type="entry name" value="Znf622/Rei1/Reh1"/>
</dbReference>
<keyword evidence="12" id="KW-1185">Reference proteome</keyword>
<evidence type="ECO:0000256" key="4">
    <source>
        <dbReference type="ARBA" id="ARBA00022723"/>
    </source>
</evidence>
<dbReference type="SMART" id="SM00355">
    <property type="entry name" value="ZnF_C2H2"/>
    <property type="match status" value="4"/>
</dbReference>
<dbReference type="GO" id="GO:0008270">
    <property type="term" value="F:zinc ion binding"/>
    <property type="evidence" value="ECO:0007669"/>
    <property type="project" value="UniProtKB-KW"/>
</dbReference>
<evidence type="ECO:0000256" key="2">
    <source>
        <dbReference type="ARBA" id="ARBA00022490"/>
    </source>
</evidence>
<dbReference type="AlphaFoldDB" id="A0ABC8JQZ0"/>
<proteinExistence type="inferred from homology"/>
<keyword evidence="5" id="KW-0677">Repeat</keyword>
<keyword evidence="2" id="KW-0963">Cytoplasm</keyword>